<dbReference type="OrthoDB" id="5919013at2759"/>
<evidence type="ECO:0000313" key="1">
    <source>
        <dbReference type="EMBL" id="TMS37646.1"/>
    </source>
</evidence>
<protein>
    <submittedName>
        <fullName evidence="1">Uncharacterized protein</fullName>
    </submittedName>
</protein>
<proteinExistence type="predicted"/>
<reference evidence="1 2" key="1">
    <citation type="journal article" date="2015" name="Genome Biol.">
        <title>Comparative genomics of Steinernema reveals deeply conserved gene regulatory networks.</title>
        <authorList>
            <person name="Dillman A.R."/>
            <person name="Macchietto M."/>
            <person name="Porter C.F."/>
            <person name="Rogers A."/>
            <person name="Williams B."/>
            <person name="Antoshechkin I."/>
            <person name="Lee M.M."/>
            <person name="Goodwin Z."/>
            <person name="Lu X."/>
            <person name="Lewis E.E."/>
            <person name="Goodrich-Blair H."/>
            <person name="Stock S.P."/>
            <person name="Adams B.J."/>
            <person name="Sternberg P.W."/>
            <person name="Mortazavi A."/>
        </authorList>
    </citation>
    <scope>NUCLEOTIDE SEQUENCE [LARGE SCALE GENOMIC DNA]</scope>
    <source>
        <strain evidence="1 2">ALL</strain>
    </source>
</reference>
<dbReference type="AlphaFoldDB" id="A0A4U8UW83"/>
<dbReference type="EMBL" id="AZBU02000001">
    <property type="protein sequence ID" value="TMS37646.1"/>
    <property type="molecule type" value="Genomic_DNA"/>
</dbReference>
<reference evidence="1 2" key="2">
    <citation type="journal article" date="2019" name="G3 (Bethesda)">
        <title>Hybrid Assembly of the Genome of the Entomopathogenic Nematode Steinernema carpocapsae Identifies the X-Chromosome.</title>
        <authorList>
            <person name="Serra L."/>
            <person name="Macchietto M."/>
            <person name="Macias-Munoz A."/>
            <person name="McGill C.J."/>
            <person name="Rodriguez I.M."/>
            <person name="Rodriguez B."/>
            <person name="Murad R."/>
            <person name="Mortazavi A."/>
        </authorList>
    </citation>
    <scope>NUCLEOTIDE SEQUENCE [LARGE SCALE GENOMIC DNA]</scope>
    <source>
        <strain evidence="1 2">ALL</strain>
    </source>
</reference>
<comment type="caution">
    <text evidence="1">The sequence shown here is derived from an EMBL/GenBank/DDBJ whole genome shotgun (WGS) entry which is preliminary data.</text>
</comment>
<dbReference type="Proteomes" id="UP000298663">
    <property type="component" value="Unassembled WGS sequence"/>
</dbReference>
<gene>
    <name evidence="1" type="ORF">L596_004537</name>
</gene>
<keyword evidence="2" id="KW-1185">Reference proteome</keyword>
<name>A0A4U8UW83_STECR</name>
<accession>A0A4U8UW83</accession>
<sequence length="225" mass="25596">MQTSVCEVCPPAVFDVLNEAVHADGIRSKEVRMLDKLLSGGMNYRRPLSNTNKNNTAGRPMEESFNEATMVDRIHSAHYKHDNMDVSDATTVKSLQREIEDLEFKPSYSEYGYPQIDNGKMHMATFHHDTNSIDTVLVPKNKKDVGFVEDCFEGMQIRVNAFDNCDVSLSEISHSTLSVCQDLALSESECPEPSRFQQMQWAFQRNSKQYAAEWLPPERVCCTIM</sequence>
<evidence type="ECO:0000313" key="2">
    <source>
        <dbReference type="Proteomes" id="UP000298663"/>
    </source>
</evidence>
<dbReference type="STRING" id="34508.A0A4U8UW83"/>
<organism evidence="1 2">
    <name type="scientific">Steinernema carpocapsae</name>
    <name type="common">Entomopathogenic nematode</name>
    <dbReference type="NCBI Taxonomy" id="34508"/>
    <lineage>
        <taxon>Eukaryota</taxon>
        <taxon>Metazoa</taxon>
        <taxon>Ecdysozoa</taxon>
        <taxon>Nematoda</taxon>
        <taxon>Chromadorea</taxon>
        <taxon>Rhabditida</taxon>
        <taxon>Tylenchina</taxon>
        <taxon>Panagrolaimomorpha</taxon>
        <taxon>Strongyloidoidea</taxon>
        <taxon>Steinernematidae</taxon>
        <taxon>Steinernema</taxon>
    </lineage>
</organism>